<dbReference type="EMBL" id="UOGF01000077">
    <property type="protein sequence ID" value="VAX31665.1"/>
    <property type="molecule type" value="Genomic_DNA"/>
</dbReference>
<dbReference type="InterPro" id="IPR057326">
    <property type="entry name" value="KR_dom"/>
</dbReference>
<comment type="similarity">
    <text evidence="1">Belongs to the short-chain dehydrogenases/reductases (SDR) family.</text>
</comment>
<dbReference type="PROSITE" id="PS00061">
    <property type="entry name" value="ADH_SHORT"/>
    <property type="match status" value="1"/>
</dbReference>
<dbReference type="SMART" id="SM00822">
    <property type="entry name" value="PKS_KR"/>
    <property type="match status" value="1"/>
</dbReference>
<reference evidence="4" key="1">
    <citation type="submission" date="2018-06" db="EMBL/GenBank/DDBJ databases">
        <authorList>
            <person name="Zhirakovskaya E."/>
        </authorList>
    </citation>
    <scope>NUCLEOTIDE SEQUENCE</scope>
</reference>
<dbReference type="SUPFAM" id="SSF51735">
    <property type="entry name" value="NAD(P)-binding Rossmann-fold domains"/>
    <property type="match status" value="1"/>
</dbReference>
<dbReference type="AlphaFoldDB" id="A0A3B1DIZ5"/>
<dbReference type="GO" id="GO:0016616">
    <property type="term" value="F:oxidoreductase activity, acting on the CH-OH group of donors, NAD or NADP as acceptor"/>
    <property type="evidence" value="ECO:0007669"/>
    <property type="project" value="UniProtKB-ARBA"/>
</dbReference>
<gene>
    <name evidence="4" type="ORF">MNBD_NITROSPIRAE01-1992</name>
</gene>
<name>A0A3B1DIZ5_9ZZZZ</name>
<evidence type="ECO:0000256" key="1">
    <source>
        <dbReference type="ARBA" id="ARBA00006484"/>
    </source>
</evidence>
<evidence type="ECO:0000259" key="3">
    <source>
        <dbReference type="SMART" id="SM00822"/>
    </source>
</evidence>
<dbReference type="InterPro" id="IPR020904">
    <property type="entry name" value="Sc_DH/Rdtase_CS"/>
</dbReference>
<keyword evidence="2" id="KW-0560">Oxidoreductase</keyword>
<organism evidence="4">
    <name type="scientific">hydrothermal vent metagenome</name>
    <dbReference type="NCBI Taxonomy" id="652676"/>
    <lineage>
        <taxon>unclassified sequences</taxon>
        <taxon>metagenomes</taxon>
        <taxon>ecological metagenomes</taxon>
    </lineage>
</organism>
<dbReference type="InterPro" id="IPR036291">
    <property type="entry name" value="NAD(P)-bd_dom_sf"/>
</dbReference>
<dbReference type="PRINTS" id="PR00081">
    <property type="entry name" value="GDHRDH"/>
</dbReference>
<protein>
    <recommendedName>
        <fullName evidence="3">Ketoreductase domain-containing protein</fullName>
    </recommendedName>
</protein>
<sequence>MKTVLITGASGGLGQALCSVFSKESVCLGLHVFKQKSEGAALVADFSSSVCDAHSFSADLRNADAVREMFRAFKQRWGRIDLLINSAGMNRNALFHKEGLEDWDLLMAVNLSGVFYSMREAANLMKKQGKGHIINIASGAAFAGRAGQSAYAASKRGLIGLSLSAAKEWGQSGIQVNSICPGYLDTPMTAALSPSQSKKLISENVLGRASTLEEVSHFVLMLSKMNHVSGQVFHLDSRIG</sequence>
<dbReference type="Gene3D" id="3.40.50.720">
    <property type="entry name" value="NAD(P)-binding Rossmann-like Domain"/>
    <property type="match status" value="1"/>
</dbReference>
<dbReference type="FunFam" id="3.40.50.720:FF:000173">
    <property type="entry name" value="3-oxoacyl-[acyl-carrier protein] reductase"/>
    <property type="match status" value="1"/>
</dbReference>
<dbReference type="PANTHER" id="PTHR42760">
    <property type="entry name" value="SHORT-CHAIN DEHYDROGENASES/REDUCTASES FAMILY MEMBER"/>
    <property type="match status" value="1"/>
</dbReference>
<feature type="domain" description="Ketoreductase" evidence="3">
    <location>
        <begin position="2"/>
        <end position="172"/>
    </location>
</feature>
<dbReference type="Pfam" id="PF00106">
    <property type="entry name" value="adh_short"/>
    <property type="match status" value="1"/>
</dbReference>
<evidence type="ECO:0000256" key="2">
    <source>
        <dbReference type="ARBA" id="ARBA00023002"/>
    </source>
</evidence>
<accession>A0A3B1DIZ5</accession>
<proteinExistence type="inferred from homology"/>
<dbReference type="PRINTS" id="PR00080">
    <property type="entry name" value="SDRFAMILY"/>
</dbReference>
<evidence type="ECO:0000313" key="4">
    <source>
        <dbReference type="EMBL" id="VAX31665.1"/>
    </source>
</evidence>
<dbReference type="InterPro" id="IPR002347">
    <property type="entry name" value="SDR_fam"/>
</dbReference>